<reference evidence="6" key="3">
    <citation type="submission" date="2023-08" db="EMBL/GenBank/DDBJ databases">
        <authorList>
            <person name="Sun Q."/>
            <person name="Ohkuma M."/>
        </authorList>
    </citation>
    <scope>NUCLEOTIDE SEQUENCE</scope>
    <source>
        <strain evidence="6">JCM 4205</strain>
    </source>
</reference>
<evidence type="ECO:0000256" key="1">
    <source>
        <dbReference type="ARBA" id="ARBA00004651"/>
    </source>
</evidence>
<proteinExistence type="predicted"/>
<gene>
    <name evidence="7" type="ORF">CP977_30300</name>
    <name evidence="6" type="ORF">GCM10010497_61200</name>
</gene>
<feature type="transmembrane region" description="Helical" evidence="5">
    <location>
        <begin position="20"/>
        <end position="40"/>
    </location>
</feature>
<keyword evidence="5" id="KW-1133">Transmembrane helix</keyword>
<evidence type="ECO:0008006" key="10">
    <source>
        <dbReference type="Google" id="ProtNLM"/>
    </source>
</evidence>
<reference evidence="6 9" key="1">
    <citation type="journal article" date="2014" name="Int. J. Syst. Evol. Microbiol.">
        <title>Complete genome sequence of Corynebacterium casei LMG S-19264T (=DSM 44701T), isolated from a smear-ripened cheese.</title>
        <authorList>
            <consortium name="US DOE Joint Genome Institute (JGI-PGF)"/>
            <person name="Walter F."/>
            <person name="Albersmeier A."/>
            <person name="Kalinowski J."/>
            <person name="Ruckert C."/>
        </authorList>
    </citation>
    <scope>NUCLEOTIDE SEQUENCE [LARGE SCALE GENOMIC DNA]</scope>
    <source>
        <strain evidence="6 9">JCM 4205</strain>
    </source>
</reference>
<keyword evidence="5" id="KW-0812">Transmembrane</keyword>
<organism evidence="6 9">
    <name type="scientific">Streptomyces cinereoruber</name>
    <dbReference type="NCBI Taxonomy" id="67260"/>
    <lineage>
        <taxon>Bacteria</taxon>
        <taxon>Bacillati</taxon>
        <taxon>Actinomycetota</taxon>
        <taxon>Actinomycetes</taxon>
        <taxon>Kitasatosporales</taxon>
        <taxon>Streptomycetaceae</taxon>
        <taxon>Streptomyces</taxon>
    </lineage>
</organism>
<keyword evidence="5" id="KW-0472">Membrane</keyword>
<dbReference type="PANTHER" id="PTHR32507:SF8">
    <property type="entry name" value="CNH1P"/>
    <property type="match status" value="1"/>
</dbReference>
<reference evidence="7 8" key="2">
    <citation type="submission" date="2017-09" db="EMBL/GenBank/DDBJ databases">
        <authorList>
            <person name="Lee N."/>
            <person name="Cho B.-K."/>
        </authorList>
    </citation>
    <scope>NUCLEOTIDE SEQUENCE [LARGE SCALE GENOMIC DNA]</scope>
    <source>
        <strain evidence="7 8">ATCC 19740</strain>
    </source>
</reference>
<dbReference type="EMBL" id="BMSJ01000016">
    <property type="protein sequence ID" value="GGR49639.1"/>
    <property type="molecule type" value="Genomic_DNA"/>
</dbReference>
<keyword evidence="4" id="KW-0406">Ion transport</keyword>
<dbReference type="PANTHER" id="PTHR32507">
    <property type="entry name" value="NA(+)/H(+) ANTIPORTER 1"/>
    <property type="match status" value="1"/>
</dbReference>
<sequence length="113" mass="11934">MRHRPADDGALPALPWQGALVGALLVLFIRPAAGFASLLGSRADARERLVTAVFGIRGIGSLFHLAYALGHSDRFDAQAERLWAVVAFTVLPSAVLHGVTASLAVRHPDRAGS</sequence>
<accession>A0AAV4KT47</accession>
<feature type="transmembrane region" description="Helical" evidence="5">
    <location>
        <begin position="82"/>
        <end position="105"/>
    </location>
</feature>
<feature type="transmembrane region" description="Helical" evidence="5">
    <location>
        <begin position="49"/>
        <end position="70"/>
    </location>
</feature>
<dbReference type="GO" id="GO:0006811">
    <property type="term" value="P:monoatomic ion transport"/>
    <property type="evidence" value="ECO:0007669"/>
    <property type="project" value="UniProtKB-KW"/>
</dbReference>
<keyword evidence="2" id="KW-0813">Transport</keyword>
<dbReference type="EMBL" id="CP023693">
    <property type="protein sequence ID" value="QEV35930.1"/>
    <property type="molecule type" value="Genomic_DNA"/>
</dbReference>
<evidence type="ECO:0000313" key="6">
    <source>
        <dbReference type="EMBL" id="GGR49639.1"/>
    </source>
</evidence>
<evidence type="ECO:0000256" key="2">
    <source>
        <dbReference type="ARBA" id="ARBA00022448"/>
    </source>
</evidence>
<dbReference type="GO" id="GO:0005886">
    <property type="term" value="C:plasma membrane"/>
    <property type="evidence" value="ECO:0007669"/>
    <property type="project" value="UniProtKB-SubCell"/>
</dbReference>
<protein>
    <recommendedName>
        <fullName evidence="10">Cation/H+ exchanger domain-containing protein</fullName>
    </recommendedName>
</protein>
<keyword evidence="8" id="KW-1185">Reference proteome</keyword>
<evidence type="ECO:0000256" key="4">
    <source>
        <dbReference type="ARBA" id="ARBA00023065"/>
    </source>
</evidence>
<name>A0AAV4KT47_9ACTN</name>
<keyword evidence="3" id="KW-0050">Antiport</keyword>
<dbReference type="Proteomes" id="UP000326029">
    <property type="component" value="Chromosome"/>
</dbReference>
<dbReference type="RefSeq" id="WP_152371159.1">
    <property type="nucleotide sequence ID" value="NZ_BMSJ01000016.1"/>
</dbReference>
<evidence type="ECO:0000313" key="9">
    <source>
        <dbReference type="Proteomes" id="UP000642014"/>
    </source>
</evidence>
<evidence type="ECO:0000256" key="5">
    <source>
        <dbReference type="SAM" id="Phobius"/>
    </source>
</evidence>
<comment type="subcellular location">
    <subcellularLocation>
        <location evidence="1">Cell membrane</location>
        <topology evidence="1">Multi-pass membrane protein</topology>
    </subcellularLocation>
</comment>
<dbReference type="GO" id="GO:0015297">
    <property type="term" value="F:antiporter activity"/>
    <property type="evidence" value="ECO:0007669"/>
    <property type="project" value="UniProtKB-KW"/>
</dbReference>
<dbReference type="Proteomes" id="UP000642014">
    <property type="component" value="Unassembled WGS sequence"/>
</dbReference>
<evidence type="ECO:0000256" key="3">
    <source>
        <dbReference type="ARBA" id="ARBA00022449"/>
    </source>
</evidence>
<evidence type="ECO:0000313" key="7">
    <source>
        <dbReference type="EMBL" id="QEV35930.1"/>
    </source>
</evidence>
<dbReference type="GeneID" id="95458053"/>
<dbReference type="AlphaFoldDB" id="A0AAV4KT47"/>
<evidence type="ECO:0000313" key="8">
    <source>
        <dbReference type="Proteomes" id="UP000326029"/>
    </source>
</evidence>